<feature type="domain" description="CBS" evidence="3">
    <location>
        <begin position="7"/>
        <end position="65"/>
    </location>
</feature>
<sequence>MRIQHAMSSPAVTVPATASVQDAAQHMRRSGAGAVFVVADDNRLLGVVTDRDLVVRVLARGMSARLRVDTVMTERPVAVDAGDDIMSAYRAMRAQRVLHLPVVSAGRLVGVVTFDELFRLSMRGLADPQGEEDSLWGLVAPFRGT</sequence>
<dbReference type="SMART" id="SM00116">
    <property type="entry name" value="CBS"/>
    <property type="match status" value="2"/>
</dbReference>
<proteinExistence type="predicted"/>
<dbReference type="AlphaFoldDB" id="A0A516R1B2"/>
<dbReference type="PANTHER" id="PTHR43080:SF2">
    <property type="entry name" value="CBS DOMAIN-CONTAINING PROTEIN"/>
    <property type="match status" value="1"/>
</dbReference>
<evidence type="ECO:0000313" key="4">
    <source>
        <dbReference type="EMBL" id="QDQ09443.1"/>
    </source>
</evidence>
<evidence type="ECO:0000259" key="3">
    <source>
        <dbReference type="PROSITE" id="PS51371"/>
    </source>
</evidence>
<dbReference type="SUPFAM" id="SSF54631">
    <property type="entry name" value="CBS-domain pair"/>
    <property type="match status" value="1"/>
</dbReference>
<evidence type="ECO:0000256" key="1">
    <source>
        <dbReference type="ARBA" id="ARBA00023122"/>
    </source>
</evidence>
<evidence type="ECO:0000256" key="2">
    <source>
        <dbReference type="PROSITE-ProRule" id="PRU00703"/>
    </source>
</evidence>
<keyword evidence="1 2" id="KW-0129">CBS domain</keyword>
<organism evidence="4 5">
    <name type="scientific">Streptomyces spectabilis</name>
    <dbReference type="NCBI Taxonomy" id="68270"/>
    <lineage>
        <taxon>Bacteria</taxon>
        <taxon>Bacillati</taxon>
        <taxon>Actinomycetota</taxon>
        <taxon>Actinomycetes</taxon>
        <taxon>Kitasatosporales</taxon>
        <taxon>Streptomycetaceae</taxon>
        <taxon>Streptomyces</taxon>
    </lineage>
</organism>
<dbReference type="Proteomes" id="UP000316806">
    <property type="component" value="Chromosome"/>
</dbReference>
<dbReference type="Pfam" id="PF00571">
    <property type="entry name" value="CBS"/>
    <property type="match status" value="2"/>
</dbReference>
<reference evidence="4 5" key="1">
    <citation type="journal article" date="2019" name="J. Ind. Microbiol. Biotechnol.">
        <title>The complete genomic sequence of Streptomyces spectabilis NRRL-2792 and identification of secondary metabolite biosynthetic gene clusters.</title>
        <authorList>
            <person name="Sinha A."/>
            <person name="Phillips-Salemka S."/>
            <person name="Niraula T.A."/>
            <person name="Short K.A."/>
            <person name="Niraula N.P."/>
        </authorList>
    </citation>
    <scope>NUCLEOTIDE SEQUENCE [LARGE SCALE GENOMIC DNA]</scope>
    <source>
        <strain evidence="4 5">NRRL 2792</strain>
    </source>
</reference>
<protein>
    <submittedName>
        <fullName evidence="4">CBS domain-containing protein</fullName>
    </submittedName>
</protein>
<dbReference type="RefSeq" id="WP_144001021.1">
    <property type="nucleotide sequence ID" value="NZ_CP040916.1"/>
</dbReference>
<dbReference type="InterPro" id="IPR000644">
    <property type="entry name" value="CBS_dom"/>
</dbReference>
<feature type="domain" description="CBS" evidence="3">
    <location>
        <begin position="72"/>
        <end position="128"/>
    </location>
</feature>
<gene>
    <name evidence="4" type="ORF">FH965_01755</name>
</gene>
<accession>A0A516R1B2</accession>
<evidence type="ECO:0000313" key="5">
    <source>
        <dbReference type="Proteomes" id="UP000316806"/>
    </source>
</evidence>
<dbReference type="PANTHER" id="PTHR43080">
    <property type="entry name" value="CBS DOMAIN-CONTAINING PROTEIN CBSX3, MITOCHONDRIAL"/>
    <property type="match status" value="1"/>
</dbReference>
<dbReference type="InterPro" id="IPR046342">
    <property type="entry name" value="CBS_dom_sf"/>
</dbReference>
<dbReference type="InterPro" id="IPR051257">
    <property type="entry name" value="Diverse_CBS-Domain"/>
</dbReference>
<dbReference type="PROSITE" id="PS51371">
    <property type="entry name" value="CBS"/>
    <property type="match status" value="2"/>
</dbReference>
<dbReference type="Gene3D" id="3.10.580.10">
    <property type="entry name" value="CBS-domain"/>
    <property type="match status" value="1"/>
</dbReference>
<name>A0A516R1B2_STRST</name>
<dbReference type="EMBL" id="CP040916">
    <property type="protein sequence ID" value="QDQ09443.1"/>
    <property type="molecule type" value="Genomic_DNA"/>
</dbReference>